<comment type="caution">
    <text evidence="1">The sequence shown here is derived from an EMBL/GenBank/DDBJ whole genome shotgun (WGS) entry which is preliminary data.</text>
</comment>
<gene>
    <name evidence="1" type="ORF">LEP1GSC186_4636</name>
</gene>
<evidence type="ECO:0000313" key="2">
    <source>
        <dbReference type="Proteomes" id="UP000012153"/>
    </source>
</evidence>
<organism evidence="1 2">
    <name type="scientific">Leptospira noguchii serovar Autumnalis str. ZUN142</name>
    <dbReference type="NCBI Taxonomy" id="1085540"/>
    <lineage>
        <taxon>Bacteria</taxon>
        <taxon>Pseudomonadati</taxon>
        <taxon>Spirochaetota</taxon>
        <taxon>Spirochaetia</taxon>
        <taxon>Leptospirales</taxon>
        <taxon>Leptospiraceae</taxon>
        <taxon>Leptospira</taxon>
    </lineage>
</organism>
<proteinExistence type="predicted"/>
<evidence type="ECO:0000313" key="1">
    <source>
        <dbReference type="EMBL" id="EMO42948.1"/>
    </source>
</evidence>
<name>M6V082_9LEPT</name>
<dbReference type="RefSeq" id="WP_004435181.1">
    <property type="nucleotide sequence ID" value="NZ_AHOP02000003.1"/>
</dbReference>
<protein>
    <submittedName>
        <fullName evidence="1">Uncharacterized protein</fullName>
    </submittedName>
</protein>
<reference evidence="1 2" key="1">
    <citation type="submission" date="2013-01" db="EMBL/GenBank/DDBJ databases">
        <authorList>
            <person name="Harkins D.M."/>
            <person name="Durkin A.S."/>
            <person name="Brinkac L.M."/>
            <person name="Haft D.H."/>
            <person name="Selengut J.D."/>
            <person name="Sanka R."/>
            <person name="DePew J."/>
            <person name="Purushe J."/>
            <person name="Matthias M.A."/>
            <person name="Vinetz J.M."/>
            <person name="Sutton G.G."/>
            <person name="Nierman W.C."/>
            <person name="Fouts D.E."/>
        </authorList>
    </citation>
    <scope>NUCLEOTIDE SEQUENCE [LARGE SCALE GENOMIC DNA]</scope>
    <source>
        <strain evidence="1 2">ZUN142</strain>
    </source>
</reference>
<dbReference type="AlphaFoldDB" id="M6V082"/>
<dbReference type="Proteomes" id="UP000012153">
    <property type="component" value="Unassembled WGS sequence"/>
</dbReference>
<sequence length="60" mass="6853">MIQLESLILSIGLKLQNVISKILMVVSLNVVFAEIPSAMISNKIFLYTLKYTFSFWNSLE</sequence>
<accession>M6V082</accession>
<dbReference type="EMBL" id="AHOP02000003">
    <property type="protein sequence ID" value="EMO42948.1"/>
    <property type="molecule type" value="Genomic_DNA"/>
</dbReference>